<protein>
    <recommendedName>
        <fullName evidence="21">Sodium/potassium-transporting ATPase subunit beta-2</fullName>
    </recommendedName>
</protein>
<comment type="subcellular location">
    <subcellularLocation>
        <location evidence="1">Cell membrane</location>
        <topology evidence="1">Single-pass type II membrane protein</topology>
    </subcellularLocation>
</comment>
<evidence type="ECO:0000256" key="15">
    <source>
        <dbReference type="ARBA" id="ARBA00023180"/>
    </source>
</evidence>
<evidence type="ECO:0000256" key="11">
    <source>
        <dbReference type="ARBA" id="ARBA00023053"/>
    </source>
</evidence>
<evidence type="ECO:0000256" key="7">
    <source>
        <dbReference type="ARBA" id="ARBA00022692"/>
    </source>
</evidence>
<evidence type="ECO:0000256" key="2">
    <source>
        <dbReference type="ARBA" id="ARBA00005876"/>
    </source>
</evidence>
<evidence type="ECO:0000256" key="5">
    <source>
        <dbReference type="ARBA" id="ARBA00022538"/>
    </source>
</evidence>
<keyword evidence="7 18" id="KW-0812">Transmembrane</keyword>
<evidence type="ECO:0000256" key="17">
    <source>
        <dbReference type="ARBA" id="ARBA00025540"/>
    </source>
</evidence>
<keyword evidence="12" id="KW-0406">Ion transport</keyword>
<comment type="caution">
    <text evidence="19">The sequence shown here is derived from an EMBL/GenBank/DDBJ whole genome shotgun (WGS) entry which is preliminary data.</text>
</comment>
<keyword evidence="3" id="KW-0813">Transport</keyword>
<evidence type="ECO:0000256" key="12">
    <source>
        <dbReference type="ARBA" id="ARBA00023065"/>
    </source>
</evidence>
<dbReference type="OrthoDB" id="5912413at2759"/>
<evidence type="ECO:0000313" key="19">
    <source>
        <dbReference type="EMBL" id="KAF2905834.1"/>
    </source>
</evidence>
<evidence type="ECO:0000256" key="3">
    <source>
        <dbReference type="ARBA" id="ARBA00022448"/>
    </source>
</evidence>
<dbReference type="GO" id="GO:0001671">
    <property type="term" value="F:ATPase activator activity"/>
    <property type="evidence" value="ECO:0007669"/>
    <property type="project" value="UniProtKB-ARBA"/>
</dbReference>
<keyword evidence="20" id="KW-1185">Reference proteome</keyword>
<dbReference type="GO" id="GO:1990573">
    <property type="term" value="P:potassium ion import across plasma membrane"/>
    <property type="evidence" value="ECO:0007669"/>
    <property type="project" value="TreeGrafter"/>
</dbReference>
<accession>A0A8K0GMQ8</accession>
<evidence type="ECO:0000256" key="4">
    <source>
        <dbReference type="ARBA" id="ARBA00022475"/>
    </source>
</evidence>
<dbReference type="GO" id="GO:0006883">
    <property type="term" value="P:intracellular sodium ion homeostasis"/>
    <property type="evidence" value="ECO:0007669"/>
    <property type="project" value="TreeGrafter"/>
</dbReference>
<name>A0A8K0GMQ8_IGNLU</name>
<keyword evidence="11" id="KW-0915">Sodium</keyword>
<keyword evidence="16" id="KW-0739">Sodium transport</keyword>
<gene>
    <name evidence="19" type="ORF">ILUMI_00340</name>
</gene>
<proteinExistence type="inferred from homology"/>
<evidence type="ECO:0000256" key="9">
    <source>
        <dbReference type="ARBA" id="ARBA00022968"/>
    </source>
</evidence>
<dbReference type="PANTHER" id="PTHR11523">
    <property type="entry name" value="SODIUM/POTASSIUM-DEPENDENT ATPASE BETA SUBUNIT"/>
    <property type="match status" value="1"/>
</dbReference>
<dbReference type="FunFam" id="2.60.40.1660:FF:000004">
    <property type="entry name" value="sodium/potassium-transporting ATPase subunit beta-2"/>
    <property type="match status" value="1"/>
</dbReference>
<dbReference type="EMBL" id="VTPC01000423">
    <property type="protein sequence ID" value="KAF2905834.1"/>
    <property type="molecule type" value="Genomic_DNA"/>
</dbReference>
<evidence type="ECO:0000256" key="8">
    <source>
        <dbReference type="ARBA" id="ARBA00022958"/>
    </source>
</evidence>
<keyword evidence="6" id="KW-0740">Sodium/potassium transport</keyword>
<evidence type="ECO:0000313" key="20">
    <source>
        <dbReference type="Proteomes" id="UP000801492"/>
    </source>
</evidence>
<dbReference type="PANTHER" id="PTHR11523:SF31">
    <property type="entry name" value="AT04468P-RELATED"/>
    <property type="match status" value="1"/>
</dbReference>
<evidence type="ECO:0000256" key="1">
    <source>
        <dbReference type="ARBA" id="ARBA00004401"/>
    </source>
</evidence>
<comment type="similarity">
    <text evidence="2">Belongs to the X(+)/potassium ATPases subunit beta family.</text>
</comment>
<sequence>MAIPGKESENGVYEFPYMIKPSQKTTWEAIKTGIWDPSTKQFLGRTAKSWFQILIFYCIFYAALAALFAICMAVLYSTLDKDRPTYSDERSLIGTNPGLGFRPIAETEEGALIYYNIHNKTSQEKYSKLIKTFLEEYDVNRLGLNSSFAPRCDFDDIPEDGKACPVPLNGFAKCNGPNYGYNTSSPCVFLKLNKIYDWIPKPYNTSEKLPKEMPEKFREEVIELDIATKKGNQVWVSCQGEYPADKEHITKFEYFPGRGLPAYYFPYKHKKTEYLSPLVAVRLVDPKPGVLINIECRAWADNIKYEGGAPEQRKGSVHFEIMWDE</sequence>
<keyword evidence="14" id="KW-1015">Disulfide bond</keyword>
<keyword evidence="8" id="KW-0630">Potassium</keyword>
<dbReference type="GO" id="GO:0030007">
    <property type="term" value="P:intracellular potassium ion homeostasis"/>
    <property type="evidence" value="ECO:0007669"/>
    <property type="project" value="TreeGrafter"/>
</dbReference>
<dbReference type="Gene3D" id="2.60.40.1660">
    <property type="entry name" value="Na, k-atpase alpha subunit"/>
    <property type="match status" value="1"/>
</dbReference>
<comment type="function">
    <text evidence="17">This is the non-catalytic component of the active enzyme, which catalyzes the hydrolysis of ATP coupled with the exchange of Na(+) and K(+) ions across the plasma membrane. The beta subunit regulates, through assembly of alpha/beta heterodimers, the number of sodium pumps transported to the plasma membrane.</text>
</comment>
<keyword evidence="9" id="KW-0735">Signal-anchor</keyword>
<dbReference type="Proteomes" id="UP000801492">
    <property type="component" value="Unassembled WGS sequence"/>
</dbReference>
<dbReference type="GO" id="GO:0005890">
    <property type="term" value="C:sodium:potassium-exchanging ATPase complex"/>
    <property type="evidence" value="ECO:0007669"/>
    <property type="project" value="InterPro"/>
</dbReference>
<keyword evidence="10 18" id="KW-1133">Transmembrane helix</keyword>
<dbReference type="GO" id="GO:0036376">
    <property type="term" value="P:sodium ion export across plasma membrane"/>
    <property type="evidence" value="ECO:0007669"/>
    <property type="project" value="TreeGrafter"/>
</dbReference>
<evidence type="ECO:0000256" key="16">
    <source>
        <dbReference type="ARBA" id="ARBA00023201"/>
    </source>
</evidence>
<organism evidence="19 20">
    <name type="scientific">Ignelater luminosus</name>
    <name type="common">Cucubano</name>
    <name type="synonym">Pyrophorus luminosus</name>
    <dbReference type="NCBI Taxonomy" id="2038154"/>
    <lineage>
        <taxon>Eukaryota</taxon>
        <taxon>Metazoa</taxon>
        <taxon>Ecdysozoa</taxon>
        <taxon>Arthropoda</taxon>
        <taxon>Hexapoda</taxon>
        <taxon>Insecta</taxon>
        <taxon>Pterygota</taxon>
        <taxon>Neoptera</taxon>
        <taxon>Endopterygota</taxon>
        <taxon>Coleoptera</taxon>
        <taxon>Polyphaga</taxon>
        <taxon>Elateriformia</taxon>
        <taxon>Elateroidea</taxon>
        <taxon>Elateridae</taxon>
        <taxon>Agrypninae</taxon>
        <taxon>Pyrophorini</taxon>
        <taxon>Ignelater</taxon>
    </lineage>
</organism>
<dbReference type="Pfam" id="PF00287">
    <property type="entry name" value="Na_K-ATPase"/>
    <property type="match status" value="1"/>
</dbReference>
<keyword evidence="5" id="KW-0633">Potassium transport</keyword>
<evidence type="ECO:0000256" key="18">
    <source>
        <dbReference type="SAM" id="Phobius"/>
    </source>
</evidence>
<dbReference type="InterPro" id="IPR038702">
    <property type="entry name" value="Na/K_ATPase_sub_beta_sf"/>
</dbReference>
<evidence type="ECO:0000256" key="13">
    <source>
        <dbReference type="ARBA" id="ARBA00023136"/>
    </source>
</evidence>
<dbReference type="InterPro" id="IPR000402">
    <property type="entry name" value="Na/K_ATPase_sub_beta"/>
</dbReference>
<evidence type="ECO:0000256" key="6">
    <source>
        <dbReference type="ARBA" id="ARBA00022607"/>
    </source>
</evidence>
<keyword evidence="4" id="KW-1003">Cell membrane</keyword>
<evidence type="ECO:0000256" key="14">
    <source>
        <dbReference type="ARBA" id="ARBA00023157"/>
    </source>
</evidence>
<dbReference type="AlphaFoldDB" id="A0A8K0GMQ8"/>
<evidence type="ECO:0000256" key="10">
    <source>
        <dbReference type="ARBA" id="ARBA00022989"/>
    </source>
</evidence>
<keyword evidence="15" id="KW-0325">Glycoprotein</keyword>
<keyword evidence="13 18" id="KW-0472">Membrane</keyword>
<reference evidence="19" key="1">
    <citation type="submission" date="2019-08" db="EMBL/GenBank/DDBJ databases">
        <title>The genome of the North American firefly Photinus pyralis.</title>
        <authorList>
            <consortium name="Photinus pyralis genome working group"/>
            <person name="Fallon T.R."/>
            <person name="Sander Lower S.E."/>
            <person name="Weng J.-K."/>
        </authorList>
    </citation>
    <scope>NUCLEOTIDE SEQUENCE</scope>
    <source>
        <strain evidence="19">TRF0915ILg1</strain>
        <tissue evidence="19">Whole body</tissue>
    </source>
</reference>
<evidence type="ECO:0008006" key="21">
    <source>
        <dbReference type="Google" id="ProtNLM"/>
    </source>
</evidence>
<feature type="transmembrane region" description="Helical" evidence="18">
    <location>
        <begin position="50"/>
        <end position="76"/>
    </location>
</feature>